<dbReference type="Pfam" id="PF02875">
    <property type="entry name" value="Mur_ligase_C"/>
    <property type="match status" value="1"/>
</dbReference>
<dbReference type="PANTHER" id="PTHR11136">
    <property type="entry name" value="FOLYLPOLYGLUTAMATE SYNTHASE-RELATED"/>
    <property type="match status" value="1"/>
</dbReference>
<dbReference type="GO" id="GO:0008841">
    <property type="term" value="F:dihydrofolate synthase activity"/>
    <property type="evidence" value="ECO:0007669"/>
    <property type="project" value="TreeGrafter"/>
</dbReference>
<evidence type="ECO:0000256" key="4">
    <source>
        <dbReference type="ARBA" id="ARBA00022723"/>
    </source>
</evidence>
<dbReference type="InterPro" id="IPR036565">
    <property type="entry name" value="Mur-like_cat_sf"/>
</dbReference>
<evidence type="ECO:0000259" key="10">
    <source>
        <dbReference type="Pfam" id="PF02875"/>
    </source>
</evidence>
<dbReference type="PROSITE" id="PS01011">
    <property type="entry name" value="FOLYLPOLYGLU_SYNT_1"/>
    <property type="match status" value="1"/>
</dbReference>
<evidence type="ECO:0000256" key="7">
    <source>
        <dbReference type="ARBA" id="ARBA00022842"/>
    </source>
</evidence>
<evidence type="ECO:0000256" key="6">
    <source>
        <dbReference type="ARBA" id="ARBA00022840"/>
    </source>
</evidence>
<dbReference type="Gene3D" id="3.90.190.20">
    <property type="entry name" value="Mur ligase, C-terminal domain"/>
    <property type="match status" value="1"/>
</dbReference>
<accession>A0A494X433</accession>
<evidence type="ECO:0000313" key="12">
    <source>
        <dbReference type="EMBL" id="RKO67690.1"/>
    </source>
</evidence>
<dbReference type="GO" id="GO:0046872">
    <property type="term" value="F:metal ion binding"/>
    <property type="evidence" value="ECO:0007669"/>
    <property type="project" value="UniProtKB-KW"/>
</dbReference>
<dbReference type="InterPro" id="IPR004101">
    <property type="entry name" value="Mur_ligase_C"/>
</dbReference>
<evidence type="ECO:0000256" key="9">
    <source>
        <dbReference type="ARBA" id="ARBA00047493"/>
    </source>
</evidence>
<reference evidence="12 13" key="1">
    <citation type="submission" date="2018-10" db="EMBL/GenBank/DDBJ databases">
        <authorList>
            <person name="Grouzdev D.S."/>
            <person name="Krutkina M.S."/>
            <person name="Tourova T.P."/>
            <person name="Nazina T.N."/>
        </authorList>
    </citation>
    <scope>NUCLEOTIDE SEQUENCE [LARGE SCALE GENOMIC DNA]</scope>
    <source>
        <strain evidence="12 13">435</strain>
    </source>
</reference>
<dbReference type="GO" id="GO:0004326">
    <property type="term" value="F:tetrahydrofolylpolyglutamate synthase activity"/>
    <property type="evidence" value="ECO:0007669"/>
    <property type="project" value="UniProtKB-EC"/>
</dbReference>
<dbReference type="InterPro" id="IPR036615">
    <property type="entry name" value="Mur_ligase_C_dom_sf"/>
</dbReference>
<comment type="similarity">
    <text evidence="1">Belongs to the folylpolyglutamate synthase family.</text>
</comment>
<keyword evidence="13" id="KW-1185">Reference proteome</keyword>
<dbReference type="OrthoDB" id="9809356at2"/>
<evidence type="ECO:0000256" key="5">
    <source>
        <dbReference type="ARBA" id="ARBA00022741"/>
    </source>
</evidence>
<dbReference type="EC" id="6.3.2.17" evidence="2"/>
<evidence type="ECO:0000256" key="2">
    <source>
        <dbReference type="ARBA" id="ARBA00013025"/>
    </source>
</evidence>
<dbReference type="SUPFAM" id="SSF53244">
    <property type="entry name" value="MurD-like peptide ligases, peptide-binding domain"/>
    <property type="match status" value="1"/>
</dbReference>
<dbReference type="GO" id="GO:0005737">
    <property type="term" value="C:cytoplasm"/>
    <property type="evidence" value="ECO:0007669"/>
    <property type="project" value="TreeGrafter"/>
</dbReference>
<evidence type="ECO:0000313" key="13">
    <source>
        <dbReference type="Proteomes" id="UP000271256"/>
    </source>
</evidence>
<keyword evidence="4" id="KW-0479">Metal-binding</keyword>
<organism evidence="12 13">
    <name type="scientific">Desulfofundulus salinus</name>
    <dbReference type="NCBI Taxonomy" id="2419843"/>
    <lineage>
        <taxon>Bacteria</taxon>
        <taxon>Bacillati</taxon>
        <taxon>Bacillota</taxon>
        <taxon>Clostridia</taxon>
        <taxon>Eubacteriales</taxon>
        <taxon>Peptococcaceae</taxon>
        <taxon>Desulfofundulus</taxon>
    </lineage>
</organism>
<sequence>MFEVTAVQYDEAMTYLQNLTKFGINFGLGRIKELLRRLGDPQKKLKVVHIGGTNGKGSTTAMVASVLTAAGYRTGTFTSPHLHSYTERYQIDGVQISAERVASLISQLKPHLEAMVAQGFEHPTEFEVSTAMAFKYFYEEGVDFLILEVGLGGAIDSTNVVERPLVTVITNVAMDHMDYLGQTIREIATVKAGIIKPGVPLVTACRGEALEVVAQFCREKGSPMVLVDRVTGGTSSMDPAIASGEETAVEFNPGISYRTVLWEAAAGGFDQGGQYLTVHGLRRTYRDLFIPLLGRHQQVNTAGAVAVVELLVEQGFAIPEEALYRGLAAVRWPARLEIVLSRPLVLLDGAHNYDGARSLARALDDYLPGKEVVLVIGMLGDKERGRVVAELAPRARAVVVTRPNSPRAGDWRRLAEEAQKYVPKVYTIESVPEAVEHALSMARPGDVVCITGSLYMVAEAREVLMAKVNMMASTE</sequence>
<protein>
    <recommendedName>
        <fullName evidence="2">tetrahydrofolate synthase</fullName>
        <ecNumber evidence="2">6.3.2.17</ecNumber>
    </recommendedName>
    <alternativeName>
        <fullName evidence="8">Tetrahydrofolylpolyglutamate synthase</fullName>
    </alternativeName>
</protein>
<evidence type="ECO:0000256" key="8">
    <source>
        <dbReference type="ARBA" id="ARBA00030592"/>
    </source>
</evidence>
<keyword evidence="6" id="KW-0067">ATP-binding</keyword>
<dbReference type="PROSITE" id="PS01012">
    <property type="entry name" value="FOLYLPOLYGLU_SYNT_2"/>
    <property type="match status" value="1"/>
</dbReference>
<gene>
    <name evidence="12" type="ORF">D7024_12500</name>
</gene>
<dbReference type="AlphaFoldDB" id="A0A494X433"/>
<dbReference type="EMBL" id="RBWE01000001">
    <property type="protein sequence ID" value="RKO67690.1"/>
    <property type="molecule type" value="Genomic_DNA"/>
</dbReference>
<name>A0A494X433_9FIRM</name>
<dbReference type="SUPFAM" id="SSF53623">
    <property type="entry name" value="MurD-like peptide ligases, catalytic domain"/>
    <property type="match status" value="1"/>
</dbReference>
<comment type="catalytic activity">
    <reaction evidence="9">
        <text>(6S)-5,6,7,8-tetrahydrofolyl-(gamma-L-Glu)(n) + L-glutamate + ATP = (6S)-5,6,7,8-tetrahydrofolyl-(gamma-L-Glu)(n+1) + ADP + phosphate + H(+)</text>
        <dbReference type="Rhea" id="RHEA:10580"/>
        <dbReference type="Rhea" id="RHEA-COMP:14738"/>
        <dbReference type="Rhea" id="RHEA-COMP:14740"/>
        <dbReference type="ChEBI" id="CHEBI:15378"/>
        <dbReference type="ChEBI" id="CHEBI:29985"/>
        <dbReference type="ChEBI" id="CHEBI:30616"/>
        <dbReference type="ChEBI" id="CHEBI:43474"/>
        <dbReference type="ChEBI" id="CHEBI:141005"/>
        <dbReference type="ChEBI" id="CHEBI:456216"/>
        <dbReference type="EC" id="6.3.2.17"/>
    </reaction>
</comment>
<dbReference type="InterPro" id="IPR018109">
    <property type="entry name" value="Folylpolyglutamate_synth_CS"/>
</dbReference>
<dbReference type="PANTHER" id="PTHR11136:SF0">
    <property type="entry name" value="DIHYDROFOLATE SYNTHETASE-RELATED"/>
    <property type="match status" value="1"/>
</dbReference>
<dbReference type="NCBIfam" id="TIGR01499">
    <property type="entry name" value="folC"/>
    <property type="match status" value="1"/>
</dbReference>
<proteinExistence type="inferred from homology"/>
<evidence type="ECO:0000259" key="11">
    <source>
        <dbReference type="Pfam" id="PF08245"/>
    </source>
</evidence>
<evidence type="ECO:0000256" key="3">
    <source>
        <dbReference type="ARBA" id="ARBA00022598"/>
    </source>
</evidence>
<feature type="domain" description="Mur ligase central" evidence="11">
    <location>
        <begin position="50"/>
        <end position="196"/>
    </location>
</feature>
<keyword evidence="5" id="KW-0547">Nucleotide-binding</keyword>
<dbReference type="GO" id="GO:0005524">
    <property type="term" value="F:ATP binding"/>
    <property type="evidence" value="ECO:0007669"/>
    <property type="project" value="UniProtKB-KW"/>
</dbReference>
<dbReference type="InterPro" id="IPR013221">
    <property type="entry name" value="Mur_ligase_cen"/>
</dbReference>
<dbReference type="Gene3D" id="3.40.1190.10">
    <property type="entry name" value="Mur-like, catalytic domain"/>
    <property type="match status" value="1"/>
</dbReference>
<keyword evidence="3" id="KW-0436">Ligase</keyword>
<evidence type="ECO:0000256" key="1">
    <source>
        <dbReference type="ARBA" id="ARBA00008276"/>
    </source>
</evidence>
<dbReference type="InterPro" id="IPR001645">
    <property type="entry name" value="Folylpolyglutamate_synth"/>
</dbReference>
<keyword evidence="7" id="KW-0460">Magnesium</keyword>
<feature type="domain" description="Mur ligase C-terminal" evidence="10">
    <location>
        <begin position="335"/>
        <end position="453"/>
    </location>
</feature>
<dbReference type="Pfam" id="PF08245">
    <property type="entry name" value="Mur_ligase_M"/>
    <property type="match status" value="1"/>
</dbReference>
<comment type="caution">
    <text evidence="12">The sequence shown here is derived from an EMBL/GenBank/DDBJ whole genome shotgun (WGS) entry which is preliminary data.</text>
</comment>
<dbReference type="PIRSF" id="PIRSF001563">
    <property type="entry name" value="Folylpolyglu_synth"/>
    <property type="match status" value="1"/>
</dbReference>
<dbReference type="Proteomes" id="UP000271256">
    <property type="component" value="Unassembled WGS sequence"/>
</dbReference>